<dbReference type="Proteomes" id="UP001591681">
    <property type="component" value="Unassembled WGS sequence"/>
</dbReference>
<comment type="similarity">
    <text evidence="1">Belongs to the Bcl-2 family.</text>
</comment>
<evidence type="ECO:0000256" key="1">
    <source>
        <dbReference type="ARBA" id="ARBA00009458"/>
    </source>
</evidence>
<feature type="transmembrane region" description="Helical" evidence="3">
    <location>
        <begin position="159"/>
        <end position="179"/>
    </location>
</feature>
<feature type="domain" description="Bcl-2 Bcl-2 homology region 1-3" evidence="4">
    <location>
        <begin position="30"/>
        <end position="131"/>
    </location>
</feature>
<accession>A0ABD1JTW3</accession>
<dbReference type="PANTHER" id="PTHR11256">
    <property type="entry name" value="BCL-2 RELATED"/>
    <property type="match status" value="1"/>
</dbReference>
<evidence type="ECO:0000313" key="5">
    <source>
        <dbReference type="EMBL" id="KAL2090340.1"/>
    </source>
</evidence>
<name>A0ABD1JTW3_9TELE</name>
<dbReference type="Gene3D" id="1.10.437.10">
    <property type="entry name" value="Blc2-like"/>
    <property type="match status" value="1"/>
</dbReference>
<keyword evidence="6" id="KW-1185">Reference proteome</keyword>
<dbReference type="GO" id="GO:0006915">
    <property type="term" value="P:apoptotic process"/>
    <property type="evidence" value="ECO:0007669"/>
    <property type="project" value="UniProtKB-KW"/>
</dbReference>
<dbReference type="EMBL" id="JBHFQA010000012">
    <property type="protein sequence ID" value="KAL2090340.1"/>
    <property type="molecule type" value="Genomic_DNA"/>
</dbReference>
<dbReference type="PRINTS" id="PR01862">
    <property type="entry name" value="BCL2FAMILY"/>
</dbReference>
<sequence length="185" mass="20820">MFVNVMSLLPKPKPSNVTEDKLIGQIAQIIRVSGDEIRDKYDKKMTDTIDGLKNHIVQNPEKRDIYQKVVEQVFDDGEINWGRIVMLFYTVAKIAKELVTCLPGGVSDMISWTVGYLKKNVVGWILKMGGWMCSIAAIARFRITTVQLRCPPKPSSERAIAFTYLTTGMLLGGIVVFWLTGNARH</sequence>
<dbReference type="SUPFAM" id="SSF56854">
    <property type="entry name" value="Bcl-2 inhibitors of programmed cell death"/>
    <property type="match status" value="1"/>
</dbReference>
<comment type="caution">
    <text evidence="5">The sequence shown here is derived from an EMBL/GenBank/DDBJ whole genome shotgun (WGS) entry which is preliminary data.</text>
</comment>
<evidence type="ECO:0000313" key="6">
    <source>
        <dbReference type="Proteomes" id="UP001591681"/>
    </source>
</evidence>
<dbReference type="Pfam" id="PF00452">
    <property type="entry name" value="Bcl-2"/>
    <property type="match status" value="1"/>
</dbReference>
<evidence type="ECO:0000256" key="2">
    <source>
        <dbReference type="ARBA" id="ARBA00022703"/>
    </source>
</evidence>
<keyword evidence="3" id="KW-0812">Transmembrane</keyword>
<reference evidence="5 6" key="1">
    <citation type="submission" date="2024-09" db="EMBL/GenBank/DDBJ databases">
        <title>A chromosome-level genome assembly of Gray's grenadier anchovy, Coilia grayii.</title>
        <authorList>
            <person name="Fu Z."/>
        </authorList>
    </citation>
    <scope>NUCLEOTIDE SEQUENCE [LARGE SCALE GENOMIC DNA]</scope>
    <source>
        <strain evidence="5">G4</strain>
        <tissue evidence="5">Muscle</tissue>
    </source>
</reference>
<dbReference type="SMART" id="SM00337">
    <property type="entry name" value="BCL"/>
    <property type="match status" value="1"/>
</dbReference>
<evidence type="ECO:0000259" key="4">
    <source>
        <dbReference type="SMART" id="SM00337"/>
    </source>
</evidence>
<dbReference type="InterPro" id="IPR046371">
    <property type="entry name" value="Bcl-2_BH1-3"/>
</dbReference>
<proteinExistence type="inferred from homology"/>
<feature type="transmembrane region" description="Helical" evidence="3">
    <location>
        <begin position="121"/>
        <end position="139"/>
    </location>
</feature>
<keyword evidence="3" id="KW-1133">Transmembrane helix</keyword>
<organism evidence="5 6">
    <name type="scientific">Coilia grayii</name>
    <name type="common">Gray's grenadier anchovy</name>
    <dbReference type="NCBI Taxonomy" id="363190"/>
    <lineage>
        <taxon>Eukaryota</taxon>
        <taxon>Metazoa</taxon>
        <taxon>Chordata</taxon>
        <taxon>Craniata</taxon>
        <taxon>Vertebrata</taxon>
        <taxon>Euteleostomi</taxon>
        <taxon>Actinopterygii</taxon>
        <taxon>Neopterygii</taxon>
        <taxon>Teleostei</taxon>
        <taxon>Clupei</taxon>
        <taxon>Clupeiformes</taxon>
        <taxon>Clupeoidei</taxon>
        <taxon>Engraulidae</taxon>
        <taxon>Coilinae</taxon>
        <taxon>Coilia</taxon>
    </lineage>
</organism>
<keyword evidence="3" id="KW-0472">Membrane</keyword>
<dbReference type="CDD" id="cd06845">
    <property type="entry name" value="Bcl-2_like"/>
    <property type="match status" value="1"/>
</dbReference>
<protein>
    <recommendedName>
        <fullName evidence="4">Bcl-2 Bcl-2 homology region 1-3 domain-containing protein</fullName>
    </recommendedName>
</protein>
<keyword evidence="2" id="KW-0053">Apoptosis</keyword>
<evidence type="ECO:0000256" key="3">
    <source>
        <dbReference type="SAM" id="Phobius"/>
    </source>
</evidence>
<dbReference type="InterPro" id="IPR002475">
    <property type="entry name" value="Bcl2-like"/>
</dbReference>
<dbReference type="PANTHER" id="PTHR11256:SF42">
    <property type="entry name" value="APOPTOSIS REGULATOR BAX"/>
    <property type="match status" value="1"/>
</dbReference>
<dbReference type="PROSITE" id="PS50062">
    <property type="entry name" value="BCL2_FAMILY"/>
    <property type="match status" value="1"/>
</dbReference>
<gene>
    <name evidence="5" type="ORF">ACEWY4_015028</name>
</gene>
<dbReference type="AlphaFoldDB" id="A0ABD1JTW3"/>
<dbReference type="InterPro" id="IPR026298">
    <property type="entry name" value="Bcl-2_fam"/>
</dbReference>
<dbReference type="InterPro" id="IPR036834">
    <property type="entry name" value="Bcl-2-like_sf"/>
</dbReference>